<keyword evidence="2" id="KW-1185">Reference proteome</keyword>
<proteinExistence type="predicted"/>
<accession>A0A4R9H6U5</accession>
<dbReference type="EMBL" id="RQEY01000012">
    <property type="protein sequence ID" value="TGK41237.1"/>
    <property type="molecule type" value="Genomic_DNA"/>
</dbReference>
<evidence type="ECO:0000313" key="2">
    <source>
        <dbReference type="Proteomes" id="UP000298097"/>
    </source>
</evidence>
<protein>
    <submittedName>
        <fullName evidence="1">Uncharacterized protein</fullName>
    </submittedName>
</protein>
<comment type="caution">
    <text evidence="1">The sequence shown here is derived from an EMBL/GenBank/DDBJ whole genome shotgun (WGS) entry which is preliminary data.</text>
</comment>
<dbReference type="AlphaFoldDB" id="A0A4R9H6U5"/>
<dbReference type="RefSeq" id="WP_135773488.1">
    <property type="nucleotide sequence ID" value="NZ_RQEY01000012.1"/>
</dbReference>
<dbReference type="OrthoDB" id="8242373at2"/>
<name>A0A4R9H6U5_9LEPT</name>
<dbReference type="Proteomes" id="UP000298097">
    <property type="component" value="Unassembled WGS sequence"/>
</dbReference>
<evidence type="ECO:0000313" key="1">
    <source>
        <dbReference type="EMBL" id="TGK41237.1"/>
    </source>
</evidence>
<gene>
    <name evidence="1" type="ORF">EHO65_07345</name>
</gene>
<organism evidence="1 2">
    <name type="scientific">Leptospira andrefontaineae</name>
    <dbReference type="NCBI Taxonomy" id="2484976"/>
    <lineage>
        <taxon>Bacteria</taxon>
        <taxon>Pseudomonadati</taxon>
        <taxon>Spirochaetota</taxon>
        <taxon>Spirochaetia</taxon>
        <taxon>Leptospirales</taxon>
        <taxon>Leptospiraceae</taxon>
        <taxon>Leptospira</taxon>
    </lineage>
</organism>
<sequence>MNSKRYLTDIEIEEAKGKVDYNHPHHYHQSNDCIRIAFEFIDAQKKTKTISKYPIVDKHLVENWAGRYISMSDVEVACFLHNEVKGKYPFYNISKNLTDPSTERLKNIKEAFSQSGYRERHQTIKYTYIEK</sequence>
<reference evidence="1" key="1">
    <citation type="journal article" date="2019" name="PLoS Negl. Trop. Dis.">
        <title>Revisiting the worldwide diversity of Leptospira species in the environment.</title>
        <authorList>
            <person name="Vincent A.T."/>
            <person name="Schiettekatte O."/>
            <person name="Bourhy P."/>
            <person name="Veyrier F.J."/>
            <person name="Picardeau M."/>
        </authorList>
    </citation>
    <scope>NUCLEOTIDE SEQUENCE [LARGE SCALE GENOMIC DNA]</scope>
    <source>
        <strain evidence="1">201800301</strain>
    </source>
</reference>